<accession>A0A2S9ZVL7</accession>
<dbReference type="PANTHER" id="PTHR28630">
    <property type="match status" value="1"/>
</dbReference>
<dbReference type="Pfam" id="PF13911">
    <property type="entry name" value="AhpC-TSA_2"/>
    <property type="match status" value="1"/>
</dbReference>
<dbReference type="InterPro" id="IPR032801">
    <property type="entry name" value="PXL2A/B/C"/>
</dbReference>
<dbReference type="SUPFAM" id="SSF52833">
    <property type="entry name" value="Thioredoxin-like"/>
    <property type="match status" value="1"/>
</dbReference>
<dbReference type="EMBL" id="LCTV02000018">
    <property type="protein sequence ID" value="PRQ69794.1"/>
    <property type="molecule type" value="Genomic_DNA"/>
</dbReference>
<sequence>MSGPPQTLPTADEVSAASSVTILDASGHELPLGTLFQNEKGGMAVVIFIRHFLCGLCQDYISFLSHKLSPSSLAASNIKLSIVGCGDYKFIENYRKQLDCPFEIYADPCKKAYEALGMTHRTLDLGDKAPEYAKRGMVSNVVGSIASAFKMGRFTSAGDIKQLGGEFVFERGQVVWCHRMANTRDHAPFSELSQAMRINAQ</sequence>
<protein>
    <submittedName>
        <fullName evidence="1">Uncharacterized protein</fullName>
    </submittedName>
</protein>
<evidence type="ECO:0000313" key="2">
    <source>
        <dbReference type="Proteomes" id="UP000239560"/>
    </source>
</evidence>
<dbReference type="OrthoDB" id="40334at2759"/>
<evidence type="ECO:0000313" key="1">
    <source>
        <dbReference type="EMBL" id="PRQ69794.1"/>
    </source>
</evidence>
<dbReference type="Proteomes" id="UP000239560">
    <property type="component" value="Unassembled WGS sequence"/>
</dbReference>
<dbReference type="CDD" id="cd02970">
    <property type="entry name" value="PRX_like2"/>
    <property type="match status" value="1"/>
</dbReference>
<gene>
    <name evidence="1" type="ORF">AAT19DRAFT_11815</name>
</gene>
<dbReference type="Gene3D" id="3.40.30.10">
    <property type="entry name" value="Glutaredoxin"/>
    <property type="match status" value="1"/>
</dbReference>
<dbReference type="InterPro" id="IPR036249">
    <property type="entry name" value="Thioredoxin-like_sf"/>
</dbReference>
<comment type="caution">
    <text evidence="1">The sequence shown here is derived from an EMBL/GenBank/DDBJ whole genome shotgun (WGS) entry which is preliminary data.</text>
</comment>
<proteinExistence type="predicted"/>
<dbReference type="AlphaFoldDB" id="A0A2S9ZVL7"/>
<reference evidence="1 2" key="1">
    <citation type="journal article" date="2018" name="Elife">
        <title>Functional genomics of lipid metabolism in the oleaginous yeast Rhodosporidium toruloides.</title>
        <authorList>
            <person name="Coradetti S.T."/>
            <person name="Pinel D."/>
            <person name="Geiselman G."/>
            <person name="Ito M."/>
            <person name="Mondo S."/>
            <person name="Reilly M.C."/>
            <person name="Cheng Y.F."/>
            <person name="Bauer S."/>
            <person name="Grigoriev I."/>
            <person name="Gladden J.M."/>
            <person name="Simmons B.A."/>
            <person name="Brem R."/>
            <person name="Arkin A.P."/>
            <person name="Skerker J.M."/>
        </authorList>
    </citation>
    <scope>NUCLEOTIDE SEQUENCE [LARGE SCALE GENOMIC DNA]</scope>
    <source>
        <strain evidence="1 2">NBRC 0880</strain>
    </source>
</reference>
<name>A0A2S9ZVL7_RHOTO</name>
<organism evidence="1 2">
    <name type="scientific">Rhodotorula toruloides</name>
    <name type="common">Yeast</name>
    <name type="synonym">Rhodosporidium toruloides</name>
    <dbReference type="NCBI Taxonomy" id="5286"/>
    <lineage>
        <taxon>Eukaryota</taxon>
        <taxon>Fungi</taxon>
        <taxon>Dikarya</taxon>
        <taxon>Basidiomycota</taxon>
        <taxon>Pucciniomycotina</taxon>
        <taxon>Microbotryomycetes</taxon>
        <taxon>Sporidiobolales</taxon>
        <taxon>Sporidiobolaceae</taxon>
        <taxon>Rhodotorula</taxon>
    </lineage>
</organism>
<dbReference type="PANTHER" id="PTHR28630:SF3">
    <property type="entry name" value="PEROXIREDOXIN-LIKE 2C"/>
    <property type="match status" value="1"/>
</dbReference>